<dbReference type="Pfam" id="PF17966">
    <property type="entry name" value="Muc_B2"/>
    <property type="match status" value="1"/>
</dbReference>
<accession>A0AA86ZRJ9</accession>
<evidence type="ECO:0000259" key="3">
    <source>
        <dbReference type="Pfam" id="PF04650"/>
    </source>
</evidence>
<feature type="domain" description="YSIRK Gram-positive signal peptide" evidence="3">
    <location>
        <begin position="14"/>
        <end position="37"/>
    </location>
</feature>
<dbReference type="RefSeq" id="WP_003650017.1">
    <property type="nucleotide sequence ID" value="NZ_CP040500.1"/>
</dbReference>
<evidence type="ECO:0000313" key="5">
    <source>
        <dbReference type="EMBL" id="EFJ68905.1"/>
    </source>
</evidence>
<dbReference type="InterPro" id="IPR041495">
    <property type="entry name" value="Mub_B2"/>
</dbReference>
<dbReference type="EMBL" id="ACGO02000008">
    <property type="protein sequence ID" value="EFJ68905.1"/>
    <property type="molecule type" value="Genomic_DNA"/>
</dbReference>
<proteinExistence type="predicted"/>
<evidence type="ECO:0000256" key="1">
    <source>
        <dbReference type="ARBA" id="ARBA00022729"/>
    </source>
</evidence>
<feature type="compositionally biased region" description="Basic and acidic residues" evidence="2">
    <location>
        <begin position="500"/>
        <end position="518"/>
    </location>
</feature>
<organism evidence="5 6">
    <name type="scientific">Lactobacillus paragasseri JV-V03</name>
    <dbReference type="NCBI Taxonomy" id="525326"/>
    <lineage>
        <taxon>Bacteria</taxon>
        <taxon>Bacillati</taxon>
        <taxon>Bacillota</taxon>
        <taxon>Bacilli</taxon>
        <taxon>Lactobacillales</taxon>
        <taxon>Lactobacillaceae</taxon>
        <taxon>Lactobacillus</taxon>
    </lineage>
</organism>
<feature type="domain" description="Mub B2-like" evidence="4">
    <location>
        <begin position="2012"/>
        <end position="2119"/>
    </location>
</feature>
<dbReference type="InterPro" id="IPR005877">
    <property type="entry name" value="YSIRK_signal_dom"/>
</dbReference>
<sequence length="2120" mass="234347">MNNRKYIKNSANARQRFSIRKLTIGTASVLLGTVFYLGTSETTAQAASADSAEKEVQTVATSPIVKNEATTVKSSADTNAKTRVVHQKTAELAKTDVENKTDKSTVQATEANVDKKDDKPVATKDVNSAEKVRQNTQTLDTLKAVPTNTAELNESKAENTYTDFTVDKDKIDTEDSVTFNFSTNEAKAGDVYKIVIPETTTDGFDGTTKDGESTDKKTATIDSVDFGQFDSSYGTATKTYDADKKQWVITDTFTHDNTSSQPIILTTSNHFRDDKLHSTGTFTRQAFLYKNDHLLKTVEFKQTVTDSVYLYWEQGGDSKNSLYTTKGNKVNVDSNENYPLLANTDYEWHLNISNFNENFNYGTTLEIPMPENFVLNTDATNKANNSDLSAYNASFSQDGTVVKLTLPQLSEAQLSRASNIYSAVKIIGQFKMDVPRGNTQLSNSNQPTITQQTNAVGDKSSSSINPVTVTILGKDHGLDSLPIGDIFTATIDPDRYEFKSDGSIDDSKPVTPMEDTRNHNLNSSISARNTTAYNLKNVVMTVNIPDGMNISGLSVPSNTNGFKYTFTLADGTTETGSVDVNNQSTILKDNAGKLIKKVVLTFDELNAFESTPNFGLNGVLAKTYADGSEVKVGNNLHTDLYVTADGINNSSAPALFTQNQIIVEKIPVRPEVHYNTITASGRQDNKVPGASEAGRISSYISDLLNKPEKLTYYAVLPTNAVLSSINKTALPRDVKITSFKVNGRTVVKISGEFTATNQNWELVLNNSNLITHLNLSSDLQVYLALPEGEKLSNTSYRVTDQSLLPFVENSENAYRLTTSNWDVIAATGTYSKSLAQGNQDIDLLFKGQSDDKGSWNMTFSNVLVNSEDKDTYNAVVVSHVPGTDDGKSQFDFKLKDANSVQVVNTATGDIIESGIEKYYSTENINLNSIKWDDPSLKSHFVTADKVTDWAKIKTVLTTISVVPANSTYGVTLNGYDPTFEKDLNKTAYGSSVAWTDLLKPIVINAGDKNSASVTISGQSTINFKLHFNDGSQADILVPDINHTYKDGVDTVNKSDFIKATKNSDYDNAVNNKDYSLIPKAVLDAIPNGYVLDVESGAKIENSDTKYPNGMKNGTAEFGKTSMYYFDGDTVVYNLIKANSFTKKIIVKRNVKFENIDKPGVALKPDYNKKLDPIEVSGLYNPLTGRIISIADFSSKTSSLDLKEYSFPDEINGLIYQSANATVSYNQNQEHVIPKVSGSLIGSYVRVRGIGTGKFDTKGKAYNINDPYNIKELSAAKVDDNTIEFDQNILIQYGSNHANLVLIGQALGKTNQLLDSSIGNDKDKITFKYTDKQLQRDGYTYKIYYAEDGSSLASLAASAIGSVINGEDAVHAINQSWLINYATQNSFPAYDSLADALKANNQYDSSADGNVVSDYTQNFFVVYTPVQQEKQNFYIISDNDPYRRDPITKQFALPETTQDADKSGTDYFKIQGNKGSEVIPYNESGGARYNSLYNQGSATNYSQGQYDYDANGNLIKHNPGIPSDDSNPYLSGLMVYQRTGYYIDEAIYEYKDSQGKKHQIKFNVELTKNFDLSQAANVSYSSDNGLLPILNYLTSGPSNSGKKCYLMPESYTSDTTPYKIKISGSEDWKVKDDESGVSYVDIPADEIWTFDNTDYDSSKMQDPSPQILHLHYAPTPLSEDGSVAKVQIHYVDVTGVDHLNPENQGITYKLNPSTSKYGAYMGNELELDNQGNPPSIFNIANVDQSYDNTNKDNEIVSKLAKEGYVVVQRDKQTRGKQQFNIFDSDQGNGSYDSNDAGMRYSGYLWATLNYYVFLKKQAQYPANYQVLLENDNGTVEKELVGLTELGIGGQDEDIATSFADPTGHSLETLEQKYQSIIDTLKKNPKYKNYDFVLEPTDNKKLKVTDKINGNFSDTESKLFTIYATYKKGKVTVHYIDVNGSAKTKDFNPSDGTEISDTAQNLTDKNYGDSYSNELWDYAQNNYILAADVPNAATSGIISAPNKDVYVYLKHATTTTVQHATLHENIKYQYKDGSKGANDYDRTIKYSRTKTHDLVTNNDSEWSAWKPVINQKDTNFETVTSPLINGYTADKKEITAPVPVDSDFENEKTHNYNYVVTYSPDN</sequence>
<name>A0AA86ZRJ9_9LACO</name>
<feature type="region of interest" description="Disordered" evidence="2">
    <location>
        <begin position="441"/>
        <end position="461"/>
    </location>
</feature>
<feature type="region of interest" description="Disordered" evidence="2">
    <location>
        <begin position="113"/>
        <end position="133"/>
    </location>
</feature>
<reference evidence="5 6" key="1">
    <citation type="submission" date="2010-06" db="EMBL/GenBank/DDBJ databases">
        <authorList>
            <person name="Muzny D."/>
            <person name="Qin X."/>
            <person name="Buhay C."/>
            <person name="Dugan-Rocha S."/>
            <person name="Ding Y."/>
            <person name="Chen G."/>
            <person name="Hawes A."/>
            <person name="Holder M."/>
            <person name="Jhangiani S."/>
            <person name="Johnson A."/>
            <person name="Khan Z."/>
            <person name="Li Z."/>
            <person name="Liu W."/>
            <person name="Liu X."/>
            <person name="Perez L."/>
            <person name="Shen H."/>
            <person name="Wang Q."/>
            <person name="Watt J."/>
            <person name="Xi L."/>
            <person name="Xin Y."/>
            <person name="Zhou J."/>
            <person name="Deng J."/>
            <person name="Jiang H."/>
            <person name="Liu Y."/>
            <person name="Qu J."/>
            <person name="Song X.-Z."/>
            <person name="Zhang L."/>
            <person name="Villasana D."/>
            <person name="Johnson A."/>
            <person name="Liu J."/>
            <person name="Liyanage D."/>
            <person name="Lorensuhewa L."/>
            <person name="Robinson T."/>
            <person name="Song A."/>
            <person name="Song B.-B."/>
            <person name="Dinh H."/>
            <person name="Thornton R."/>
            <person name="Coyle M."/>
            <person name="Francisco L."/>
            <person name="Jackson L."/>
            <person name="Javaid M."/>
            <person name="Korchina V."/>
            <person name="Kovar C."/>
            <person name="Mata R."/>
            <person name="Mathew T."/>
            <person name="Ngo R."/>
            <person name="Nguyen L."/>
            <person name="Nguyen N."/>
            <person name="Okwuonu G."/>
            <person name="Ongeri F."/>
            <person name="Pham C."/>
            <person name="Simmons D."/>
            <person name="Wilczek-Boney K."/>
            <person name="Hale W."/>
            <person name="Jakkamsetti A."/>
            <person name="Pham P."/>
            <person name="Ruth R."/>
            <person name="San Lucas F."/>
            <person name="Warren J."/>
            <person name="Zhang J."/>
            <person name="Zhao Z."/>
            <person name="Zhou C."/>
            <person name="Zhu D."/>
            <person name="Lee S."/>
            <person name="Bess C."/>
            <person name="Blankenburg K."/>
            <person name="Forbes L."/>
            <person name="Fu Q."/>
            <person name="Gubbala S."/>
            <person name="Hirani K."/>
            <person name="Jayaseelan J.C."/>
            <person name="Lara F."/>
            <person name="Munidasa M."/>
            <person name="Palculict T."/>
            <person name="Patil S."/>
            <person name="Pu L.-L."/>
            <person name="Saada N."/>
            <person name="Tang L."/>
            <person name="Weissenberger G."/>
            <person name="Zhu Y."/>
            <person name="Hemphill L."/>
            <person name="Shang Y."/>
            <person name="Youmans B."/>
            <person name="Ayvaz T."/>
            <person name="Ross M."/>
            <person name="Santibanez J."/>
            <person name="Aqrawi P."/>
            <person name="Gross S."/>
            <person name="Joshi V."/>
            <person name="Fowler G."/>
            <person name="Nazareth L."/>
            <person name="Reid J."/>
            <person name="Worley K."/>
            <person name="Petrosino J."/>
            <person name="Highlander S."/>
            <person name="Gibbs R."/>
        </authorList>
    </citation>
    <scope>NUCLEOTIDE SEQUENCE [LARGE SCALE GENOMIC DNA]</scope>
    <source>
        <strain evidence="5 6">JV-V03</strain>
    </source>
</reference>
<dbReference type="Proteomes" id="UP000003672">
    <property type="component" value="Unassembled WGS sequence"/>
</dbReference>
<dbReference type="Pfam" id="PF04650">
    <property type="entry name" value="YSIRK_signal"/>
    <property type="match status" value="1"/>
</dbReference>
<keyword evidence="1" id="KW-0732">Signal</keyword>
<dbReference type="Gene3D" id="2.60.40.4300">
    <property type="match status" value="1"/>
</dbReference>
<comment type="caution">
    <text evidence="5">The sequence shown here is derived from an EMBL/GenBank/DDBJ whole genome shotgun (WGS) entry which is preliminary data.</text>
</comment>
<dbReference type="NCBIfam" id="TIGR01168">
    <property type="entry name" value="YSIRK_signal"/>
    <property type="match status" value="1"/>
</dbReference>
<evidence type="ECO:0000256" key="2">
    <source>
        <dbReference type="SAM" id="MobiDB-lite"/>
    </source>
</evidence>
<evidence type="ECO:0000313" key="6">
    <source>
        <dbReference type="Proteomes" id="UP000003672"/>
    </source>
</evidence>
<feature type="region of interest" description="Disordered" evidence="2">
    <location>
        <begin position="500"/>
        <end position="521"/>
    </location>
</feature>
<evidence type="ECO:0000259" key="4">
    <source>
        <dbReference type="Pfam" id="PF17966"/>
    </source>
</evidence>
<gene>
    <name evidence="5" type="primary">pls</name>
    <name evidence="5" type="ORF">HMPREF0514_11904</name>
</gene>
<protein>
    <submittedName>
        <fullName evidence="5">Surface protein</fullName>
    </submittedName>
</protein>